<evidence type="ECO:0008006" key="3">
    <source>
        <dbReference type="Google" id="ProtNLM"/>
    </source>
</evidence>
<evidence type="ECO:0000313" key="2">
    <source>
        <dbReference type="Proteomes" id="UP000009175"/>
    </source>
</evidence>
<organism evidence="1 2">
    <name type="scientific">Shewanella amazonensis (strain ATCC BAA-1098 / SB2B)</name>
    <dbReference type="NCBI Taxonomy" id="326297"/>
    <lineage>
        <taxon>Bacteria</taxon>
        <taxon>Pseudomonadati</taxon>
        <taxon>Pseudomonadota</taxon>
        <taxon>Gammaproteobacteria</taxon>
        <taxon>Alteromonadales</taxon>
        <taxon>Shewanellaceae</taxon>
        <taxon>Shewanella</taxon>
    </lineage>
</organism>
<dbReference type="eggNOG" id="COG0399">
    <property type="taxonomic scope" value="Bacteria"/>
</dbReference>
<proteinExistence type="predicted"/>
<dbReference type="OrthoDB" id="8955051at2"/>
<name>A1S832_SHEAM</name>
<dbReference type="STRING" id="326297.Sama_2333"/>
<gene>
    <name evidence="1" type="ordered locus">Sama_2333</name>
</gene>
<dbReference type="RefSeq" id="WP_011760446.1">
    <property type="nucleotide sequence ID" value="NC_008700.1"/>
</dbReference>
<dbReference type="EMBL" id="CP000507">
    <property type="protein sequence ID" value="ABM00539.1"/>
    <property type="molecule type" value="Genomic_DNA"/>
</dbReference>
<dbReference type="InterPro" id="IPR015424">
    <property type="entry name" value="PyrdxlP-dep_Trfase"/>
</dbReference>
<accession>A1S832</accession>
<dbReference type="AlphaFoldDB" id="A1S832"/>
<dbReference type="Proteomes" id="UP000009175">
    <property type="component" value="Chromosome"/>
</dbReference>
<sequence length="329" mass="37665">MTSLLADKLPIGGEQEIAFDGLYYGTTNSGRSSLRWALHSMDLYAKRILVPDFVCQVVIDVLLEFSIQPVFYEVGLDLDFKLPTDAKNCDALYLVKYFGHSSKSFSIALEQSNIPLIIDTVFDAELPTVKTNSHWCAFNSLRKISRIADYSQLASNKPLIPIERTRLETFSRLKYQAKNIKHQFLTKKIESEERYLNLFSDAESILDDSKGVYYPEDNSIFLSNIFHHNLSAETELRRSNLEIAKATLSDVTYIDINPCLPSFLPILLKDRDRVREKLKKNHMYLAIHWPSLSTLGNKLSPNILSIPLDSRYQMSDIQRMCQIIAKEAL</sequence>
<dbReference type="HOGENOM" id="CLU_059313_1_0_6"/>
<protein>
    <recommendedName>
        <fullName evidence="3">Pyridoxal phosphate-dependent transferase</fullName>
    </recommendedName>
</protein>
<reference evidence="1 2" key="1">
    <citation type="submission" date="2006-12" db="EMBL/GenBank/DDBJ databases">
        <title>Complete sequence of Shewanella amazonensis SB2B.</title>
        <authorList>
            <consortium name="US DOE Joint Genome Institute"/>
            <person name="Copeland A."/>
            <person name="Lucas S."/>
            <person name="Lapidus A."/>
            <person name="Barry K."/>
            <person name="Detter J.C."/>
            <person name="Glavina del Rio T."/>
            <person name="Hammon N."/>
            <person name="Israni S."/>
            <person name="Dalin E."/>
            <person name="Tice H."/>
            <person name="Pitluck S."/>
            <person name="Munk A.C."/>
            <person name="Brettin T."/>
            <person name="Bruce D."/>
            <person name="Han C."/>
            <person name="Tapia R."/>
            <person name="Gilna P."/>
            <person name="Schmutz J."/>
            <person name="Larimer F."/>
            <person name="Land M."/>
            <person name="Hauser L."/>
            <person name="Kyrpides N."/>
            <person name="Mikhailova N."/>
            <person name="Fredrickson J."/>
            <person name="Richardson P."/>
        </authorList>
    </citation>
    <scope>NUCLEOTIDE SEQUENCE [LARGE SCALE GENOMIC DNA]</scope>
    <source>
        <strain evidence="2">ATCC BAA-1098 / SB2B</strain>
    </source>
</reference>
<keyword evidence="2" id="KW-1185">Reference proteome</keyword>
<dbReference type="SUPFAM" id="SSF53383">
    <property type="entry name" value="PLP-dependent transferases"/>
    <property type="match status" value="1"/>
</dbReference>
<evidence type="ECO:0000313" key="1">
    <source>
        <dbReference type="EMBL" id="ABM00539.1"/>
    </source>
</evidence>
<dbReference type="KEGG" id="saz:Sama_2333"/>